<accession>A0A6J5XDK7</accession>
<dbReference type="EMBL" id="CAEKDK010000005">
    <property type="protein sequence ID" value="CAB4281378.1"/>
    <property type="molecule type" value="Genomic_DNA"/>
</dbReference>
<evidence type="ECO:0000313" key="1">
    <source>
        <dbReference type="EMBL" id="CAB4281378.1"/>
    </source>
</evidence>
<evidence type="ECO:0000313" key="2">
    <source>
        <dbReference type="EMBL" id="CAB4311789.1"/>
    </source>
</evidence>
<sequence length="111" mass="11981">MKRTSMGQLLELASVFPNIDSMGTTFPARANTPFSVYNTANSFYQRNYSSSFAVIPARSAVRHHAQLAWKKLSDRFPFNGGGFSGITNIAQAFSLAVTGSNLIPAGIFAIS</sequence>
<protein>
    <submittedName>
        <fullName evidence="2">Uncharacterized protein</fullName>
    </submittedName>
</protein>
<evidence type="ECO:0000313" key="4">
    <source>
        <dbReference type="Proteomes" id="UP000507245"/>
    </source>
</evidence>
<reference evidence="4" key="1">
    <citation type="journal article" date="2020" name="Genome Biol.">
        <title>Gamete binning: chromosome-level and haplotype-resolved genome assembly enabled by high-throughput single-cell sequencing of gamete genomes.</title>
        <authorList>
            <person name="Campoy J.A."/>
            <person name="Sun H."/>
            <person name="Goel M."/>
            <person name="Jiao W.-B."/>
            <person name="Folz-Donahue K."/>
            <person name="Wang N."/>
            <person name="Rubio M."/>
            <person name="Liu C."/>
            <person name="Kukat C."/>
            <person name="Ruiz D."/>
            <person name="Huettel B."/>
            <person name="Schneeberger K."/>
        </authorList>
    </citation>
    <scope>NUCLEOTIDE SEQUENCE [LARGE SCALE GENOMIC DNA]</scope>
    <source>
        <strain evidence="4">cv. Rojo Pasion</strain>
    </source>
</reference>
<gene>
    <name evidence="1" type="ORF">CURHAP_LOCUS34445</name>
    <name evidence="2" type="ORF">ORAREDHAP_LOCUS34035</name>
</gene>
<dbReference type="OrthoDB" id="10287647at2759"/>
<organism evidence="2 4">
    <name type="scientific">Prunus armeniaca</name>
    <name type="common">Apricot</name>
    <name type="synonym">Armeniaca vulgaris</name>
    <dbReference type="NCBI Taxonomy" id="36596"/>
    <lineage>
        <taxon>Eukaryota</taxon>
        <taxon>Viridiplantae</taxon>
        <taxon>Streptophyta</taxon>
        <taxon>Embryophyta</taxon>
        <taxon>Tracheophyta</taxon>
        <taxon>Spermatophyta</taxon>
        <taxon>Magnoliopsida</taxon>
        <taxon>eudicotyledons</taxon>
        <taxon>Gunneridae</taxon>
        <taxon>Pentapetalae</taxon>
        <taxon>rosids</taxon>
        <taxon>fabids</taxon>
        <taxon>Rosales</taxon>
        <taxon>Rosaceae</taxon>
        <taxon>Amygdaloideae</taxon>
        <taxon>Amygdaleae</taxon>
        <taxon>Prunus</taxon>
    </lineage>
</organism>
<dbReference type="EMBL" id="CAEKKB010000005">
    <property type="protein sequence ID" value="CAB4311789.1"/>
    <property type="molecule type" value="Genomic_DNA"/>
</dbReference>
<dbReference type="Proteomes" id="UP000507222">
    <property type="component" value="Unassembled WGS sequence"/>
</dbReference>
<dbReference type="AlphaFoldDB" id="A0A6J5XDK7"/>
<dbReference type="Proteomes" id="UP000507245">
    <property type="component" value="Unassembled WGS sequence"/>
</dbReference>
<keyword evidence="4" id="KW-1185">Reference proteome</keyword>
<evidence type="ECO:0000313" key="3">
    <source>
        <dbReference type="Proteomes" id="UP000507222"/>
    </source>
</evidence>
<name>A0A6J5XDK7_PRUAR</name>
<reference evidence="2 3" key="2">
    <citation type="submission" date="2020-05" db="EMBL/GenBank/DDBJ databases">
        <authorList>
            <person name="Campoy J."/>
            <person name="Schneeberger K."/>
            <person name="Spophaly S."/>
        </authorList>
    </citation>
    <scope>NUCLEOTIDE SEQUENCE [LARGE SCALE GENOMIC DNA]</scope>
    <source>
        <strain evidence="2">PruArmRojPasFocal</strain>
    </source>
</reference>
<proteinExistence type="predicted"/>